<dbReference type="EMBL" id="CP028341">
    <property type="protein sequence ID" value="AVT45332.1"/>
    <property type="molecule type" value="Genomic_DNA"/>
</dbReference>
<keyword evidence="3 7" id="KW-0812">Transmembrane</keyword>
<sequence length="698" mass="77289">MGARFSYNSGRSRRHDSARTEPSDDTVYVEDIEVDDDVPSDAGRRSRPDDEVPAGDGFDAGVTDEGEDPDYFACGVDPQDYDSTSDTMMEVREPIMRWWHGFQQHGVGRFIMEHTSIIRSAAEPDNERGLMVLWAPMLVVLLPLTILPLLLRGAWGAVVAVPAGLALVVGLFLAAAFWLAWKDDPQRVADALNTRPGFMTGHEVAHAYGPRQLVKRAPRFLPRTAARRKGKKLPLLPWDAGVLMGRSHGVEVWSTVEQPLYTVAPARMGKTRNFVLPLVLGAPGPVITTSTRRDVVDQTRAMRESGWVGPDGSRHRGGRCWVFDPMAVARGNPKHTLNWSPIDGCEDPHIARQRAADLMGTTGLSGDNETWKNVGGLIVQALLHAAALKPGGSLEDVYQWSRSFSAAQQAARILESAATDPAYKGLRDKGLIATDWNMELEELKVDDPRMKGNKWFSVSQAFAALTEPNVRRALSVAHDDPDRFKIADFLRSHDTIYMLCPFRNADGEGPAGIGTFVSMFLTAVVEEARRQAASSVGMGKLEPPVALILDEIANIDQWGMLPQVVTAGSGDGIWCTSIYQSRSQARARYGDDTEREMWDSSQKWMLGGVSNTADLREVSDLLGTRQIRRQEISHQGMKIEYGHVMERIEDKPVLSVDEARRIPEDMGLYLSGRNRAAVVNLIPPERRGWKPLGKRKDR</sequence>
<dbReference type="Proteomes" id="UP000241454">
    <property type="component" value="Chromosome"/>
</dbReference>
<evidence type="ECO:0000256" key="1">
    <source>
        <dbReference type="ARBA" id="ARBA00004651"/>
    </source>
</evidence>
<dbReference type="PANTHER" id="PTHR37937:SF1">
    <property type="entry name" value="CONJUGATIVE TRANSFER: DNA TRANSPORT"/>
    <property type="match status" value="1"/>
</dbReference>
<feature type="compositionally biased region" description="Acidic residues" evidence="6">
    <location>
        <begin position="23"/>
        <end position="39"/>
    </location>
</feature>
<reference evidence="9 10" key="1">
    <citation type="submission" date="2018-03" db="EMBL/GenBank/DDBJ databases">
        <authorList>
            <person name="Keele B.F."/>
        </authorList>
    </citation>
    <scope>NUCLEOTIDE SEQUENCE [LARGE SCALE GENOMIC DNA]</scope>
    <source>
        <strain evidence="9 10">1-11</strain>
    </source>
</reference>
<dbReference type="RefSeq" id="WP_107646223.1">
    <property type="nucleotide sequence ID" value="NZ_CP028341.1"/>
</dbReference>
<evidence type="ECO:0000256" key="5">
    <source>
        <dbReference type="ARBA" id="ARBA00023136"/>
    </source>
</evidence>
<feature type="compositionally biased region" description="Polar residues" evidence="6">
    <location>
        <begin position="1"/>
        <end position="10"/>
    </location>
</feature>
<dbReference type="InterPro" id="IPR027417">
    <property type="entry name" value="P-loop_NTPase"/>
</dbReference>
<dbReference type="Pfam" id="PF12696">
    <property type="entry name" value="TraG-D_C"/>
    <property type="match status" value="1"/>
</dbReference>
<evidence type="ECO:0000256" key="3">
    <source>
        <dbReference type="ARBA" id="ARBA00022692"/>
    </source>
</evidence>
<proteinExistence type="predicted"/>
<keyword evidence="4 7" id="KW-1133">Transmembrane helix</keyword>
<keyword evidence="5 7" id="KW-0472">Membrane</keyword>
<feature type="region of interest" description="Disordered" evidence="6">
    <location>
        <begin position="1"/>
        <end position="78"/>
    </location>
</feature>
<evidence type="ECO:0000256" key="4">
    <source>
        <dbReference type="ARBA" id="ARBA00022989"/>
    </source>
</evidence>
<evidence type="ECO:0000256" key="2">
    <source>
        <dbReference type="ARBA" id="ARBA00022475"/>
    </source>
</evidence>
<dbReference type="InterPro" id="IPR032689">
    <property type="entry name" value="TraG-D_C"/>
</dbReference>
<feature type="transmembrane region" description="Helical" evidence="7">
    <location>
        <begin position="129"/>
        <end position="151"/>
    </location>
</feature>
<evidence type="ECO:0000256" key="6">
    <source>
        <dbReference type="SAM" id="MobiDB-lite"/>
    </source>
</evidence>
<evidence type="ECO:0000256" key="7">
    <source>
        <dbReference type="SAM" id="Phobius"/>
    </source>
</evidence>
<feature type="domain" description="TraD/TraG TraM recognition site" evidence="8">
    <location>
        <begin position="544"/>
        <end position="663"/>
    </location>
</feature>
<gene>
    <name evidence="9" type="ORF">C8077_05005</name>
</gene>
<dbReference type="Gene3D" id="3.40.50.300">
    <property type="entry name" value="P-loop containing nucleotide triphosphate hydrolases"/>
    <property type="match status" value="1"/>
</dbReference>
<name>A0A2R4G391_BIFAD</name>
<evidence type="ECO:0000313" key="10">
    <source>
        <dbReference type="Proteomes" id="UP000241454"/>
    </source>
</evidence>
<feature type="transmembrane region" description="Helical" evidence="7">
    <location>
        <begin position="157"/>
        <end position="181"/>
    </location>
</feature>
<dbReference type="GO" id="GO:0005886">
    <property type="term" value="C:plasma membrane"/>
    <property type="evidence" value="ECO:0007669"/>
    <property type="project" value="UniProtKB-SubCell"/>
</dbReference>
<evidence type="ECO:0000259" key="8">
    <source>
        <dbReference type="Pfam" id="PF12696"/>
    </source>
</evidence>
<keyword evidence="2" id="KW-1003">Cell membrane</keyword>
<dbReference type="InterPro" id="IPR051539">
    <property type="entry name" value="T4SS-coupling_protein"/>
</dbReference>
<dbReference type="AlphaFoldDB" id="A0A2R4G391"/>
<dbReference type="SUPFAM" id="SSF52540">
    <property type="entry name" value="P-loop containing nucleoside triphosphate hydrolases"/>
    <property type="match status" value="1"/>
</dbReference>
<accession>A0A2R4G391</accession>
<organism evidence="9 10">
    <name type="scientific">Bifidobacterium adolescentis</name>
    <dbReference type="NCBI Taxonomy" id="1680"/>
    <lineage>
        <taxon>Bacteria</taxon>
        <taxon>Bacillati</taxon>
        <taxon>Actinomycetota</taxon>
        <taxon>Actinomycetes</taxon>
        <taxon>Bifidobacteriales</taxon>
        <taxon>Bifidobacteriaceae</taxon>
        <taxon>Bifidobacterium</taxon>
    </lineage>
</organism>
<dbReference type="CDD" id="cd01127">
    <property type="entry name" value="TrwB_TraG_TraD_VirD4"/>
    <property type="match status" value="1"/>
</dbReference>
<protein>
    <recommendedName>
        <fullName evidence="8">TraD/TraG TraM recognition site domain-containing protein</fullName>
    </recommendedName>
</protein>
<dbReference type="PANTHER" id="PTHR37937">
    <property type="entry name" value="CONJUGATIVE TRANSFER: DNA TRANSPORT"/>
    <property type="match status" value="1"/>
</dbReference>
<comment type="subcellular location">
    <subcellularLocation>
        <location evidence="1">Cell membrane</location>
        <topology evidence="1">Multi-pass membrane protein</topology>
    </subcellularLocation>
</comment>
<evidence type="ECO:0000313" key="9">
    <source>
        <dbReference type="EMBL" id="AVT45332.1"/>
    </source>
</evidence>